<dbReference type="PROSITE" id="PS50055">
    <property type="entry name" value="TYR_PHOSPHATASE_PTP"/>
    <property type="match status" value="1"/>
</dbReference>
<dbReference type="InterPro" id="IPR050348">
    <property type="entry name" value="Protein-Tyr_Phosphatase"/>
</dbReference>
<organism evidence="3 4">
    <name type="scientific">Allacma fusca</name>
    <dbReference type="NCBI Taxonomy" id="39272"/>
    <lineage>
        <taxon>Eukaryota</taxon>
        <taxon>Metazoa</taxon>
        <taxon>Ecdysozoa</taxon>
        <taxon>Arthropoda</taxon>
        <taxon>Hexapoda</taxon>
        <taxon>Collembola</taxon>
        <taxon>Symphypleona</taxon>
        <taxon>Sminthuridae</taxon>
        <taxon>Allacma</taxon>
    </lineage>
</organism>
<accession>A0A8J2J6Y1</accession>
<gene>
    <name evidence="3" type="ORF">AFUS01_LOCUS3422</name>
</gene>
<feature type="non-terminal residue" evidence="3">
    <location>
        <position position="1"/>
    </location>
</feature>
<reference evidence="3" key="1">
    <citation type="submission" date="2021-06" db="EMBL/GenBank/DDBJ databases">
        <authorList>
            <person name="Hodson N. C."/>
            <person name="Mongue J. A."/>
            <person name="Jaron S. K."/>
        </authorList>
    </citation>
    <scope>NUCLEOTIDE SEQUENCE</scope>
</reference>
<comment type="caution">
    <text evidence="3">The sequence shown here is derived from an EMBL/GenBank/DDBJ whole genome shotgun (WGS) entry which is preliminary data.</text>
</comment>
<dbReference type="PANTHER" id="PTHR19134:SF540">
    <property type="entry name" value="TYROSINE-PROTEIN PHOSPHATASE 99A"/>
    <property type="match status" value="1"/>
</dbReference>
<dbReference type="InterPro" id="IPR003595">
    <property type="entry name" value="Tyr_Pase_cat"/>
</dbReference>
<sequence>GPIIVHCSAGVGRTGTYIVLDTMLRQIRSRGDLNVFSFLNHIRAQRNFLVQTEEQYIFTHDALVEAIE</sequence>
<dbReference type="Proteomes" id="UP000708208">
    <property type="component" value="Unassembled WGS sequence"/>
</dbReference>
<feature type="non-terminal residue" evidence="3">
    <location>
        <position position="68"/>
    </location>
</feature>
<evidence type="ECO:0000313" key="4">
    <source>
        <dbReference type="Proteomes" id="UP000708208"/>
    </source>
</evidence>
<dbReference type="InterPro" id="IPR000242">
    <property type="entry name" value="PTP_cat"/>
</dbReference>
<dbReference type="OrthoDB" id="10051650at2759"/>
<feature type="domain" description="Tyrosine specific protein phosphatases" evidence="2">
    <location>
        <begin position="1"/>
        <end position="57"/>
    </location>
</feature>
<dbReference type="EMBL" id="CAJVCH010020614">
    <property type="protein sequence ID" value="CAG7689808.1"/>
    <property type="molecule type" value="Genomic_DNA"/>
</dbReference>
<dbReference type="PROSITE" id="PS50056">
    <property type="entry name" value="TYR_PHOSPHATASE_2"/>
    <property type="match status" value="1"/>
</dbReference>
<evidence type="ECO:0000259" key="2">
    <source>
        <dbReference type="PROSITE" id="PS50056"/>
    </source>
</evidence>
<evidence type="ECO:0000259" key="1">
    <source>
        <dbReference type="PROSITE" id="PS50055"/>
    </source>
</evidence>
<dbReference type="Pfam" id="PF00102">
    <property type="entry name" value="Y_phosphatase"/>
    <property type="match status" value="1"/>
</dbReference>
<dbReference type="SMART" id="SM00404">
    <property type="entry name" value="PTPc_motif"/>
    <property type="match status" value="1"/>
</dbReference>
<dbReference type="PANTHER" id="PTHR19134">
    <property type="entry name" value="RECEPTOR-TYPE TYROSINE-PROTEIN PHOSPHATASE"/>
    <property type="match status" value="1"/>
</dbReference>
<protein>
    <submittedName>
        <fullName evidence="3">Uncharacterized protein</fullName>
    </submittedName>
</protein>
<dbReference type="GO" id="GO:0004725">
    <property type="term" value="F:protein tyrosine phosphatase activity"/>
    <property type="evidence" value="ECO:0007669"/>
    <property type="project" value="InterPro"/>
</dbReference>
<dbReference type="InterPro" id="IPR000387">
    <property type="entry name" value="Tyr_Pase_dom"/>
</dbReference>
<evidence type="ECO:0000313" key="3">
    <source>
        <dbReference type="EMBL" id="CAG7689808.1"/>
    </source>
</evidence>
<dbReference type="PROSITE" id="PS00383">
    <property type="entry name" value="TYR_PHOSPHATASE_1"/>
    <property type="match status" value="1"/>
</dbReference>
<dbReference type="GO" id="GO:0048666">
    <property type="term" value="P:neuron development"/>
    <property type="evidence" value="ECO:0007669"/>
    <property type="project" value="UniProtKB-ARBA"/>
</dbReference>
<proteinExistence type="predicted"/>
<dbReference type="AlphaFoldDB" id="A0A8J2J6Y1"/>
<dbReference type="InterPro" id="IPR016130">
    <property type="entry name" value="Tyr_Pase_AS"/>
</dbReference>
<keyword evidence="4" id="KW-1185">Reference proteome</keyword>
<name>A0A8J2J6Y1_9HEXA</name>
<feature type="domain" description="Tyrosine-protein phosphatase" evidence="1">
    <location>
        <begin position="1"/>
        <end position="66"/>
    </location>
</feature>